<keyword evidence="5" id="KW-0677">Repeat</keyword>
<evidence type="ECO:0000313" key="9">
    <source>
        <dbReference type="EMBL" id="KIM87543.1"/>
    </source>
</evidence>
<dbReference type="SUPFAM" id="SSF103506">
    <property type="entry name" value="Mitochondrial carrier"/>
    <property type="match status" value="1"/>
</dbReference>
<sequence>MSTAVFEHGSQEQPGNSLYAALARTATRSVALYFSRPVRLFRPAKVSGWQSLRGLAAQHGQSLSAEYMASLVKKHGLAVIPKHFVPPIIINACLGTVLWETYALTYGVLEPHLNSHPTITAALSGGTAGGLQALVAAPAENVRLVLEGGSGAGWSSAWKDVFRGTVPISSTTTQRENVRQVRDWMTEVRGMAGRGWDGWGWGCAKDVCGFATFFAIFEITRRGASRTKFALQNVIESWKFGGSRTQSVKRHFPRIVHGITLVSGGVIAGIAYEVVSRPFDVARKVVQQDRIAYPRGRSPGMVTVMQKVRQDGFLVFFRDSFGADHSVKSPGSAGSRRIYAALRTLARVGPWGIGFLVWEAFGPGLS</sequence>
<evidence type="ECO:0000313" key="10">
    <source>
        <dbReference type="Proteomes" id="UP000054166"/>
    </source>
</evidence>
<dbReference type="InterPro" id="IPR050567">
    <property type="entry name" value="Mitochondrial_Carrier"/>
</dbReference>
<evidence type="ECO:0000256" key="3">
    <source>
        <dbReference type="ARBA" id="ARBA00022448"/>
    </source>
</evidence>
<dbReference type="AlphaFoldDB" id="A0A0C3BM35"/>
<keyword evidence="10" id="KW-1185">Reference proteome</keyword>
<evidence type="ECO:0000256" key="6">
    <source>
        <dbReference type="ARBA" id="ARBA00022989"/>
    </source>
</evidence>
<accession>A0A0C3BM35</accession>
<evidence type="ECO:0000256" key="4">
    <source>
        <dbReference type="ARBA" id="ARBA00022692"/>
    </source>
</evidence>
<dbReference type="PANTHER" id="PTHR45624">
    <property type="entry name" value="MITOCHONDRIAL BASIC AMINO ACIDS TRANSPORTER-RELATED"/>
    <property type="match status" value="1"/>
</dbReference>
<dbReference type="Proteomes" id="UP000054166">
    <property type="component" value="Unassembled WGS sequence"/>
</dbReference>
<reference evidence="10" key="2">
    <citation type="submission" date="2015-01" db="EMBL/GenBank/DDBJ databases">
        <title>Evolutionary Origins and Diversification of the Mycorrhizal Mutualists.</title>
        <authorList>
            <consortium name="DOE Joint Genome Institute"/>
            <consortium name="Mycorrhizal Genomics Consortium"/>
            <person name="Kohler A."/>
            <person name="Kuo A."/>
            <person name="Nagy L.G."/>
            <person name="Floudas D."/>
            <person name="Copeland A."/>
            <person name="Barry K.W."/>
            <person name="Cichocki N."/>
            <person name="Veneault-Fourrey C."/>
            <person name="LaButti K."/>
            <person name="Lindquist E.A."/>
            <person name="Lipzen A."/>
            <person name="Lundell T."/>
            <person name="Morin E."/>
            <person name="Murat C."/>
            <person name="Riley R."/>
            <person name="Ohm R."/>
            <person name="Sun H."/>
            <person name="Tunlid A."/>
            <person name="Henrissat B."/>
            <person name="Grigoriev I.V."/>
            <person name="Hibbett D.S."/>
            <person name="Martin F."/>
        </authorList>
    </citation>
    <scope>NUCLEOTIDE SEQUENCE [LARGE SCALE GENOMIC DNA]</scope>
    <source>
        <strain evidence="10">F 1598</strain>
    </source>
</reference>
<dbReference type="GO" id="GO:0000064">
    <property type="term" value="F:L-ornithine transmembrane transporter activity"/>
    <property type="evidence" value="ECO:0007669"/>
    <property type="project" value="TreeGrafter"/>
</dbReference>
<dbReference type="EMBL" id="KN832979">
    <property type="protein sequence ID" value="KIM87543.1"/>
    <property type="molecule type" value="Genomic_DNA"/>
</dbReference>
<comment type="subcellular location">
    <subcellularLocation>
        <location evidence="1">Mitochondrion membrane</location>
        <topology evidence="1">Multi-pass membrane protein</topology>
    </subcellularLocation>
</comment>
<proteinExistence type="inferred from homology"/>
<dbReference type="STRING" id="765440.A0A0C3BM35"/>
<evidence type="ECO:0000256" key="5">
    <source>
        <dbReference type="ARBA" id="ARBA00022737"/>
    </source>
</evidence>
<dbReference type="Gene3D" id="1.50.40.10">
    <property type="entry name" value="Mitochondrial carrier domain"/>
    <property type="match status" value="1"/>
</dbReference>
<evidence type="ECO:0000256" key="1">
    <source>
        <dbReference type="ARBA" id="ARBA00004225"/>
    </source>
</evidence>
<reference evidence="9 10" key="1">
    <citation type="submission" date="2014-04" db="EMBL/GenBank/DDBJ databases">
        <authorList>
            <consortium name="DOE Joint Genome Institute"/>
            <person name="Kuo A."/>
            <person name="Tarkka M."/>
            <person name="Buscot F."/>
            <person name="Kohler A."/>
            <person name="Nagy L.G."/>
            <person name="Floudas D."/>
            <person name="Copeland A."/>
            <person name="Barry K.W."/>
            <person name="Cichocki N."/>
            <person name="Veneault-Fourrey C."/>
            <person name="LaButti K."/>
            <person name="Lindquist E.A."/>
            <person name="Lipzen A."/>
            <person name="Lundell T."/>
            <person name="Morin E."/>
            <person name="Murat C."/>
            <person name="Sun H."/>
            <person name="Tunlid A."/>
            <person name="Henrissat B."/>
            <person name="Grigoriev I.V."/>
            <person name="Hibbett D.S."/>
            <person name="Martin F."/>
            <person name="Nordberg H.P."/>
            <person name="Cantor M.N."/>
            <person name="Hua S.X."/>
        </authorList>
    </citation>
    <scope>NUCLEOTIDE SEQUENCE [LARGE SCALE GENOMIC DNA]</scope>
    <source>
        <strain evidence="9 10">F 1598</strain>
    </source>
</reference>
<dbReference type="PANTHER" id="PTHR45624:SF52">
    <property type="entry name" value="MITOCHONDRIAL CARRIER"/>
    <property type="match status" value="1"/>
</dbReference>
<comment type="similarity">
    <text evidence="2">Belongs to the mitochondrial carrier (TC 2.A.29) family.</text>
</comment>
<dbReference type="InterPro" id="IPR023395">
    <property type="entry name" value="MCP_dom_sf"/>
</dbReference>
<dbReference type="OrthoDB" id="3364892at2759"/>
<keyword evidence="8" id="KW-0472">Membrane</keyword>
<dbReference type="HOGENOM" id="CLU_057753_0_0_1"/>
<name>A0A0C3BM35_PILCF</name>
<dbReference type="GO" id="GO:1990575">
    <property type="term" value="P:mitochondrial L-ornithine transmembrane transport"/>
    <property type="evidence" value="ECO:0007669"/>
    <property type="project" value="TreeGrafter"/>
</dbReference>
<protein>
    <recommendedName>
        <fullName evidence="11">Mitochondrial carrier protein</fullName>
    </recommendedName>
</protein>
<evidence type="ECO:0000256" key="8">
    <source>
        <dbReference type="ARBA" id="ARBA00023136"/>
    </source>
</evidence>
<keyword evidence="4" id="KW-0812">Transmembrane</keyword>
<evidence type="ECO:0000256" key="2">
    <source>
        <dbReference type="ARBA" id="ARBA00006375"/>
    </source>
</evidence>
<gene>
    <name evidence="9" type="ORF">PILCRDRAFT_95783</name>
</gene>
<evidence type="ECO:0000256" key="7">
    <source>
        <dbReference type="ARBA" id="ARBA00023128"/>
    </source>
</evidence>
<organism evidence="9 10">
    <name type="scientific">Piloderma croceum (strain F 1598)</name>
    <dbReference type="NCBI Taxonomy" id="765440"/>
    <lineage>
        <taxon>Eukaryota</taxon>
        <taxon>Fungi</taxon>
        <taxon>Dikarya</taxon>
        <taxon>Basidiomycota</taxon>
        <taxon>Agaricomycotina</taxon>
        <taxon>Agaricomycetes</taxon>
        <taxon>Agaricomycetidae</taxon>
        <taxon>Atheliales</taxon>
        <taxon>Atheliaceae</taxon>
        <taxon>Piloderma</taxon>
    </lineage>
</organism>
<dbReference type="GO" id="GO:0031966">
    <property type="term" value="C:mitochondrial membrane"/>
    <property type="evidence" value="ECO:0007669"/>
    <property type="project" value="UniProtKB-SubCell"/>
</dbReference>
<evidence type="ECO:0008006" key="11">
    <source>
        <dbReference type="Google" id="ProtNLM"/>
    </source>
</evidence>
<dbReference type="InParanoid" id="A0A0C3BM35"/>
<keyword evidence="6" id="KW-1133">Transmembrane helix</keyword>
<keyword evidence="7" id="KW-0496">Mitochondrion</keyword>
<keyword evidence="3" id="KW-0813">Transport</keyword>